<dbReference type="HOGENOM" id="CLU_751889_0_0_7"/>
<evidence type="ECO:0000313" key="3">
    <source>
        <dbReference type="Proteomes" id="UP000002402"/>
    </source>
</evidence>
<protein>
    <submittedName>
        <fullName evidence="2">Conserved domain protein</fullName>
    </submittedName>
</protein>
<sequence>MRGGRSIAGPEVSTAGRNLNVRVSSMAATRARAGGHPARAHSFPAARRDLTRLGDTGEGWNLNRDSTKQEAPETRAMAALHQTWWPHVFIDCHTTDGSIHAFDLTFDTSHSNEPLFSKLRAYNRGMLERVAKAVQGRHGFDSFWYGNYKDEGDPRSGWHTYPALPRFGSHYRGLLGRLDVLLETYSYIDFPRRCAVMRAWLLELFRDAARPPPPTAPSPTRRRRTSSRGASLPTWRRSEAQAGALRDGPHGGPGAHHTRVPRGDALRAHGPARRHARRVPAGMTASAAGSSSPAPSPRVRCTRCTAWWAPPPRQRRRSSPAAGPGGRGLAAGAQWRRPGVRRSSRTSRRVWFSSRSATWMSSRMSVRL</sequence>
<organism evidence="2 3">
    <name type="scientific">Myxococcus xanthus (strain DK1622)</name>
    <dbReference type="NCBI Taxonomy" id="246197"/>
    <lineage>
        <taxon>Bacteria</taxon>
        <taxon>Pseudomonadati</taxon>
        <taxon>Myxococcota</taxon>
        <taxon>Myxococcia</taxon>
        <taxon>Myxococcales</taxon>
        <taxon>Cystobacterineae</taxon>
        <taxon>Myxococcaceae</taxon>
        <taxon>Myxococcus</taxon>
    </lineage>
</organism>
<reference evidence="2 3" key="1">
    <citation type="journal article" date="2006" name="Proc. Natl. Acad. Sci. U.S.A.">
        <title>Evolution of sensory complexity recorded in a myxobacterial genome.</title>
        <authorList>
            <person name="Goldman B.S."/>
            <person name="Nierman W.C."/>
            <person name="Kaiser D."/>
            <person name="Slater S.C."/>
            <person name="Durkin A.S."/>
            <person name="Eisen J.A."/>
            <person name="Ronning C.M."/>
            <person name="Barbazuk W.B."/>
            <person name="Blanchard M."/>
            <person name="Field C."/>
            <person name="Halling C."/>
            <person name="Hinkle G."/>
            <person name="Iartchuk O."/>
            <person name="Kim H.S."/>
            <person name="Mackenzie C."/>
            <person name="Madupu R."/>
            <person name="Miller N."/>
            <person name="Shvartsbeyn A."/>
            <person name="Sullivan S.A."/>
            <person name="Vaudin M."/>
            <person name="Wiegand R."/>
            <person name="Kaplan H.B."/>
        </authorList>
    </citation>
    <scope>NUCLEOTIDE SEQUENCE [LARGE SCALE GENOMIC DNA]</scope>
    <source>
        <strain evidence="3">DK1622</strain>
    </source>
</reference>
<accession>Q1D7K5</accession>
<dbReference type="STRING" id="246197.MXAN_3165"/>
<feature type="compositionally biased region" description="Low complexity" evidence="1">
    <location>
        <begin position="279"/>
        <end position="293"/>
    </location>
</feature>
<dbReference type="AlphaFoldDB" id="Q1D7K5"/>
<dbReference type="eggNOG" id="COG2866">
    <property type="taxonomic scope" value="Bacteria"/>
</dbReference>
<dbReference type="SUPFAM" id="SSF53187">
    <property type="entry name" value="Zn-dependent exopeptidases"/>
    <property type="match status" value="1"/>
</dbReference>
<proteinExistence type="predicted"/>
<evidence type="ECO:0000313" key="2">
    <source>
        <dbReference type="EMBL" id="ABF90307.1"/>
    </source>
</evidence>
<gene>
    <name evidence="2" type="ordered locus">MXAN_3165</name>
</gene>
<evidence type="ECO:0000256" key="1">
    <source>
        <dbReference type="SAM" id="MobiDB-lite"/>
    </source>
</evidence>
<feature type="region of interest" description="Disordered" evidence="1">
    <location>
        <begin position="208"/>
        <end position="350"/>
    </location>
</feature>
<name>Q1D7K5_MYXXD</name>
<dbReference type="EMBL" id="CP000113">
    <property type="protein sequence ID" value="ABF90307.1"/>
    <property type="molecule type" value="Genomic_DNA"/>
</dbReference>
<dbReference type="KEGG" id="mxa:MXAN_3165"/>
<keyword evidence="3" id="KW-1185">Reference proteome</keyword>
<dbReference type="Gene3D" id="3.40.630.10">
    <property type="entry name" value="Zn peptidases"/>
    <property type="match status" value="1"/>
</dbReference>
<dbReference type="Proteomes" id="UP000002402">
    <property type="component" value="Chromosome"/>
</dbReference>
<feature type="compositionally biased region" description="Basic residues" evidence="1">
    <location>
        <begin position="338"/>
        <end position="348"/>
    </location>
</feature>
<dbReference type="EnsemblBacteria" id="ABF90307">
    <property type="protein sequence ID" value="ABF90307"/>
    <property type="gene ID" value="MXAN_3165"/>
</dbReference>